<dbReference type="Gene3D" id="1.10.10.10">
    <property type="entry name" value="Winged helix-like DNA-binding domain superfamily/Winged helix DNA-binding domain"/>
    <property type="match status" value="1"/>
</dbReference>
<dbReference type="InterPro" id="IPR007630">
    <property type="entry name" value="RNA_pol_sigma70_r4"/>
</dbReference>
<feature type="domain" description="RNA polymerase sigma-70 region 4" evidence="1">
    <location>
        <begin position="21"/>
        <end position="57"/>
    </location>
</feature>
<dbReference type="RefSeq" id="WP_334299077.1">
    <property type="nucleotide sequence ID" value="NZ_JACRSY010000007.1"/>
</dbReference>
<accession>A0A926IDS6</accession>
<dbReference type="Proteomes" id="UP000655830">
    <property type="component" value="Unassembled WGS sequence"/>
</dbReference>
<dbReference type="InterPro" id="IPR036388">
    <property type="entry name" value="WH-like_DNA-bd_sf"/>
</dbReference>
<dbReference type="GO" id="GO:0003700">
    <property type="term" value="F:DNA-binding transcription factor activity"/>
    <property type="evidence" value="ECO:0007669"/>
    <property type="project" value="InterPro"/>
</dbReference>
<evidence type="ECO:0000259" key="1">
    <source>
        <dbReference type="Pfam" id="PF04545"/>
    </source>
</evidence>
<dbReference type="InterPro" id="IPR013324">
    <property type="entry name" value="RNA_pol_sigma_r3/r4-like"/>
</dbReference>
<dbReference type="Pfam" id="PF04545">
    <property type="entry name" value="Sigma70_r4"/>
    <property type="match status" value="1"/>
</dbReference>
<name>A0A926IDS6_9FIRM</name>
<sequence length="66" mass="7953">MDTLDIRNEIYSIRITYWRKIRLRYFSGYILSETAQILEIPRGTVVTRQRRALQLLRLELGEGIRK</sequence>
<evidence type="ECO:0000313" key="2">
    <source>
        <dbReference type="EMBL" id="MBC8579008.1"/>
    </source>
</evidence>
<gene>
    <name evidence="2" type="ORF">H8718_05600</name>
</gene>
<dbReference type="GO" id="GO:0006352">
    <property type="term" value="P:DNA-templated transcription initiation"/>
    <property type="evidence" value="ECO:0007669"/>
    <property type="project" value="InterPro"/>
</dbReference>
<proteinExistence type="predicted"/>
<dbReference type="AlphaFoldDB" id="A0A926IDS6"/>
<dbReference type="EMBL" id="JACRSY010000007">
    <property type="protein sequence ID" value="MBC8579008.1"/>
    <property type="molecule type" value="Genomic_DNA"/>
</dbReference>
<keyword evidence="3" id="KW-1185">Reference proteome</keyword>
<dbReference type="SUPFAM" id="SSF88659">
    <property type="entry name" value="Sigma3 and sigma4 domains of RNA polymerase sigma factors"/>
    <property type="match status" value="1"/>
</dbReference>
<organism evidence="2 3">
    <name type="scientific">Zhenhengia yiwuensis</name>
    <dbReference type="NCBI Taxonomy" id="2763666"/>
    <lineage>
        <taxon>Bacteria</taxon>
        <taxon>Bacillati</taxon>
        <taxon>Bacillota</taxon>
        <taxon>Clostridia</taxon>
        <taxon>Lachnospirales</taxon>
        <taxon>Lachnospiraceae</taxon>
        <taxon>Zhenhengia</taxon>
    </lineage>
</organism>
<reference evidence="2" key="1">
    <citation type="submission" date="2020-08" db="EMBL/GenBank/DDBJ databases">
        <title>Genome public.</title>
        <authorList>
            <person name="Liu C."/>
            <person name="Sun Q."/>
        </authorList>
    </citation>
    <scope>NUCLEOTIDE SEQUENCE</scope>
    <source>
        <strain evidence="2">NSJ-12</strain>
    </source>
</reference>
<comment type="caution">
    <text evidence="2">The sequence shown here is derived from an EMBL/GenBank/DDBJ whole genome shotgun (WGS) entry which is preliminary data.</text>
</comment>
<evidence type="ECO:0000313" key="3">
    <source>
        <dbReference type="Proteomes" id="UP000655830"/>
    </source>
</evidence>
<protein>
    <recommendedName>
        <fullName evidence="1">RNA polymerase sigma-70 region 4 domain-containing protein</fullName>
    </recommendedName>
</protein>